<dbReference type="SMART" id="SM00481">
    <property type="entry name" value="POLIIIAc"/>
    <property type="match status" value="1"/>
</dbReference>
<dbReference type="GO" id="GO:0004534">
    <property type="term" value="F:5'-3' RNA exonuclease activity"/>
    <property type="evidence" value="ECO:0007669"/>
    <property type="project" value="TreeGrafter"/>
</dbReference>
<dbReference type="RefSeq" id="WP_146321942.1">
    <property type="nucleotide sequence ID" value="NZ_CP042305.1"/>
</dbReference>
<dbReference type="GO" id="GO:0035312">
    <property type="term" value="F:5'-3' DNA exonuclease activity"/>
    <property type="evidence" value="ECO:0007669"/>
    <property type="project" value="TreeGrafter"/>
</dbReference>
<dbReference type="Proteomes" id="UP000320216">
    <property type="component" value="Chromosome"/>
</dbReference>
<dbReference type="SUPFAM" id="SSF89550">
    <property type="entry name" value="PHP domain-like"/>
    <property type="match status" value="1"/>
</dbReference>
<dbReference type="PANTHER" id="PTHR42924">
    <property type="entry name" value="EXONUCLEASE"/>
    <property type="match status" value="1"/>
</dbReference>
<reference evidence="2 3" key="1">
    <citation type="submission" date="2019-07" db="EMBL/GenBank/DDBJ databases">
        <title>Full genome sequence of Humibacter sp. WJ7-1.</title>
        <authorList>
            <person name="Im W.-T."/>
        </authorList>
    </citation>
    <scope>NUCLEOTIDE SEQUENCE [LARGE SCALE GENOMIC DNA]</scope>
    <source>
        <strain evidence="2 3">WJ7-1</strain>
    </source>
</reference>
<organism evidence="2 3">
    <name type="scientific">Humibacter ginsenosidimutans</name>
    <dbReference type="NCBI Taxonomy" id="2599293"/>
    <lineage>
        <taxon>Bacteria</taxon>
        <taxon>Bacillati</taxon>
        <taxon>Actinomycetota</taxon>
        <taxon>Actinomycetes</taxon>
        <taxon>Micrococcales</taxon>
        <taxon>Microbacteriaceae</taxon>
        <taxon>Humibacter</taxon>
    </lineage>
</organism>
<sequence length="407" mass="43630">MTRIVHRLKFGLEDALAAELHSIPFEVGAGDDSVEVTLEYDHEKAIIDLGCEGAGAWRGWSGGARSSFVIRRTEATPGYVPGELEPGAWSVQLGLYKVPVEPVEVTVTIQLPAESAIPPEPQAAPTPDAPRASARLLPAAPGLTWFAGDFHAHSTHSDGEQSLSELAGLAVRNGLDFLAVTEHNTVSHHPLLAQLGASHDLTLLPGQEVTTPRGHANAFGDIGWIDFRRPADTWVAEVAARGGILSVNHPLQGDWAWQHPLTTLPAALELWHVSWFLEATATAPWAFLERWRRDAVLLGGSDYHNPEHGYLPGTPVTWVAAEDRSPEAILDAVRAGRTAVTRLPVPDAPALVRVDGDLVAVAADGAVLRDLDGRSRLLHGDRVVIPDAPRGPYRLETPEGACLAISA</sequence>
<dbReference type="KEGG" id="huw:FPZ11_14995"/>
<dbReference type="EMBL" id="CP042305">
    <property type="protein sequence ID" value="QDZ15908.1"/>
    <property type="molecule type" value="Genomic_DNA"/>
</dbReference>
<dbReference type="Gene3D" id="3.20.20.140">
    <property type="entry name" value="Metal-dependent hydrolases"/>
    <property type="match status" value="1"/>
</dbReference>
<keyword evidence="3" id="KW-1185">Reference proteome</keyword>
<evidence type="ECO:0000259" key="1">
    <source>
        <dbReference type="SMART" id="SM00481"/>
    </source>
</evidence>
<dbReference type="AlphaFoldDB" id="A0A5B8M572"/>
<dbReference type="NCBIfam" id="NF038032">
    <property type="entry name" value="CehA_McbA_metalo"/>
    <property type="match status" value="1"/>
</dbReference>
<dbReference type="OrthoDB" id="9804333at2"/>
<gene>
    <name evidence="2" type="ORF">FPZ11_14995</name>
</gene>
<dbReference type="PANTHER" id="PTHR42924:SF3">
    <property type="entry name" value="POLYMERASE_HISTIDINOL PHOSPHATASE N-TERMINAL DOMAIN-CONTAINING PROTEIN"/>
    <property type="match status" value="1"/>
</dbReference>
<dbReference type="InterPro" id="IPR003141">
    <property type="entry name" value="Pol/His_phosphatase_N"/>
</dbReference>
<evidence type="ECO:0000313" key="2">
    <source>
        <dbReference type="EMBL" id="QDZ15908.1"/>
    </source>
</evidence>
<dbReference type="InterPro" id="IPR016195">
    <property type="entry name" value="Pol/histidinol_Pase-like"/>
</dbReference>
<protein>
    <submittedName>
        <fullName evidence="2">PHP domain-containing protein</fullName>
    </submittedName>
</protein>
<feature type="domain" description="Polymerase/histidinol phosphatase N-terminal" evidence="1">
    <location>
        <begin position="148"/>
        <end position="213"/>
    </location>
</feature>
<evidence type="ECO:0000313" key="3">
    <source>
        <dbReference type="Proteomes" id="UP000320216"/>
    </source>
</evidence>
<dbReference type="InterPro" id="IPR052018">
    <property type="entry name" value="PHP_domain"/>
</dbReference>
<accession>A0A5B8M572</accession>
<name>A0A5B8M572_9MICO</name>
<proteinExistence type="predicted"/>